<gene>
    <name evidence="2" type="ORF">ACFPJ4_13465</name>
</gene>
<accession>A0ABW0NT28</accession>
<dbReference type="EMBL" id="JBHSMG010000004">
    <property type="protein sequence ID" value="MFC5503250.1"/>
    <property type="molecule type" value="Genomic_DNA"/>
</dbReference>
<dbReference type="InterPro" id="IPR051312">
    <property type="entry name" value="Diverse_Substr_Oxidored"/>
</dbReference>
<dbReference type="InterPro" id="IPR016169">
    <property type="entry name" value="FAD-bd_PCMH_sub2"/>
</dbReference>
<name>A0ABW0NT28_9MICO</name>
<dbReference type="Proteomes" id="UP001596039">
    <property type="component" value="Unassembled WGS sequence"/>
</dbReference>
<dbReference type="InterPro" id="IPR036318">
    <property type="entry name" value="FAD-bd_PCMH-like_sf"/>
</dbReference>
<evidence type="ECO:0000259" key="1">
    <source>
        <dbReference type="PROSITE" id="PS51387"/>
    </source>
</evidence>
<sequence length="278" mass="29873">MDLIEVRETRIARRRNDLTFGAHEVALGGGSWLFSEPQPGIHGLVDLTGLGWEPIVESPDGGLEIAATCTLAELRRMPRHPARPADALFAPAVDALLGSWKVHNVATVGGNVCLALPAGPMTSLTAALDGVAVIWMPGGGERRLPVTEFVLGVRRTALRPGEVLRAIELPAVALAARVAMRRIALSELGRSAAFVIARVDAGGEFVVTITAATPRPYQLRFARMPGDRELAHAVSAIDDWHDDAHGAPDWRRAMTLRFAEELRNELTTRSVARDGATP</sequence>
<feature type="domain" description="FAD-binding PCMH-type" evidence="1">
    <location>
        <begin position="1"/>
        <end position="174"/>
    </location>
</feature>
<dbReference type="PANTHER" id="PTHR42659:SF9">
    <property type="entry name" value="XANTHINE DEHYDROGENASE FAD-BINDING SUBUNIT XDHB-RELATED"/>
    <property type="match status" value="1"/>
</dbReference>
<dbReference type="InterPro" id="IPR016166">
    <property type="entry name" value="FAD-bd_PCMH"/>
</dbReference>
<dbReference type="RefSeq" id="WP_386740966.1">
    <property type="nucleotide sequence ID" value="NZ_JBHSMG010000004.1"/>
</dbReference>
<proteinExistence type="predicted"/>
<dbReference type="Gene3D" id="3.30.465.10">
    <property type="match status" value="1"/>
</dbReference>
<organism evidence="2 3">
    <name type="scientific">Lysinimonas soli</name>
    <dbReference type="NCBI Taxonomy" id="1074233"/>
    <lineage>
        <taxon>Bacteria</taxon>
        <taxon>Bacillati</taxon>
        <taxon>Actinomycetota</taxon>
        <taxon>Actinomycetes</taxon>
        <taxon>Micrococcales</taxon>
        <taxon>Microbacteriaceae</taxon>
        <taxon>Lysinimonas</taxon>
    </lineage>
</organism>
<evidence type="ECO:0000313" key="3">
    <source>
        <dbReference type="Proteomes" id="UP001596039"/>
    </source>
</evidence>
<protein>
    <submittedName>
        <fullName evidence="2">FAD binding domain-containing protein</fullName>
    </submittedName>
</protein>
<dbReference type="SUPFAM" id="SSF56176">
    <property type="entry name" value="FAD-binding/transporter-associated domain-like"/>
    <property type="match status" value="1"/>
</dbReference>
<keyword evidence="3" id="KW-1185">Reference proteome</keyword>
<dbReference type="InterPro" id="IPR002346">
    <property type="entry name" value="Mopterin_DH_FAD-bd"/>
</dbReference>
<evidence type="ECO:0000313" key="2">
    <source>
        <dbReference type="EMBL" id="MFC5503250.1"/>
    </source>
</evidence>
<comment type="caution">
    <text evidence="2">The sequence shown here is derived from an EMBL/GenBank/DDBJ whole genome shotgun (WGS) entry which is preliminary data.</text>
</comment>
<dbReference type="PROSITE" id="PS51387">
    <property type="entry name" value="FAD_PCMH"/>
    <property type="match status" value="1"/>
</dbReference>
<reference evidence="3" key="1">
    <citation type="journal article" date="2019" name="Int. J. Syst. Evol. Microbiol.">
        <title>The Global Catalogue of Microorganisms (GCM) 10K type strain sequencing project: providing services to taxonomists for standard genome sequencing and annotation.</title>
        <authorList>
            <consortium name="The Broad Institute Genomics Platform"/>
            <consortium name="The Broad Institute Genome Sequencing Center for Infectious Disease"/>
            <person name="Wu L."/>
            <person name="Ma J."/>
        </authorList>
    </citation>
    <scope>NUCLEOTIDE SEQUENCE [LARGE SCALE GENOMIC DNA]</scope>
    <source>
        <strain evidence="3">CGMCC 4.6997</strain>
    </source>
</reference>
<dbReference type="Pfam" id="PF00941">
    <property type="entry name" value="FAD_binding_5"/>
    <property type="match status" value="1"/>
</dbReference>
<dbReference type="PANTHER" id="PTHR42659">
    <property type="entry name" value="XANTHINE DEHYDROGENASE SUBUNIT C-RELATED"/>
    <property type="match status" value="1"/>
</dbReference>